<dbReference type="GO" id="GO:0051213">
    <property type="term" value="F:dioxygenase activity"/>
    <property type="evidence" value="ECO:0007669"/>
    <property type="project" value="UniProtKB-KW"/>
</dbReference>
<feature type="domain" description="VOC" evidence="1">
    <location>
        <begin position="4"/>
        <end position="118"/>
    </location>
</feature>
<protein>
    <submittedName>
        <fullName evidence="2">Catechol 2,3-dioxygenase</fullName>
    </submittedName>
</protein>
<dbReference type="OrthoDB" id="9813630at2"/>
<dbReference type="PROSITE" id="PS51819">
    <property type="entry name" value="VOC"/>
    <property type="match status" value="1"/>
</dbReference>
<accession>A0A1N7IRY7</accession>
<dbReference type="InterPro" id="IPR029068">
    <property type="entry name" value="Glyas_Bleomycin-R_OHBP_Dase"/>
</dbReference>
<organism evidence="2 3">
    <name type="scientific">Salimicrobium flavidum</name>
    <dbReference type="NCBI Taxonomy" id="570947"/>
    <lineage>
        <taxon>Bacteria</taxon>
        <taxon>Bacillati</taxon>
        <taxon>Bacillota</taxon>
        <taxon>Bacilli</taxon>
        <taxon>Bacillales</taxon>
        <taxon>Bacillaceae</taxon>
        <taxon>Salimicrobium</taxon>
    </lineage>
</organism>
<evidence type="ECO:0000259" key="1">
    <source>
        <dbReference type="PROSITE" id="PS51819"/>
    </source>
</evidence>
<name>A0A1N7IRY7_9BACI</name>
<dbReference type="PANTHER" id="PTHR39175">
    <property type="entry name" value="FAMILY PROTEIN, PUTATIVE (AFU_ORTHOLOGUE AFUA_3G15060)-RELATED"/>
    <property type="match status" value="1"/>
</dbReference>
<keyword evidence="2" id="KW-0560">Oxidoreductase</keyword>
<dbReference type="AlphaFoldDB" id="A0A1N7IRY7"/>
<proteinExistence type="predicted"/>
<dbReference type="EMBL" id="FTOC01000002">
    <property type="protein sequence ID" value="SIS39848.1"/>
    <property type="molecule type" value="Genomic_DNA"/>
</dbReference>
<dbReference type="Gene3D" id="3.10.180.10">
    <property type="entry name" value="2,3-Dihydroxybiphenyl 1,2-Dioxygenase, domain 1"/>
    <property type="match status" value="1"/>
</dbReference>
<keyword evidence="3" id="KW-1185">Reference proteome</keyword>
<reference evidence="3" key="1">
    <citation type="submission" date="2017-01" db="EMBL/GenBank/DDBJ databases">
        <authorList>
            <person name="Varghese N."/>
            <person name="Submissions S."/>
        </authorList>
    </citation>
    <scope>NUCLEOTIDE SEQUENCE [LARGE SCALE GENOMIC DNA]</scope>
    <source>
        <strain evidence="3">DSM 23127</strain>
    </source>
</reference>
<dbReference type="RefSeq" id="WP_076556984.1">
    <property type="nucleotide sequence ID" value="NZ_FTOC01000002.1"/>
</dbReference>
<evidence type="ECO:0000313" key="3">
    <source>
        <dbReference type="Proteomes" id="UP000187608"/>
    </source>
</evidence>
<evidence type="ECO:0000313" key="2">
    <source>
        <dbReference type="EMBL" id="SIS39848.1"/>
    </source>
</evidence>
<sequence>MLKRIDHIQLAAPVDGEDEAREFFEGALGMEEIEKPEALKKNGGVWFRFGNQQLHVGIEDPFTPAKKAHPAFEVDGLKEMMKELERKGVEVKQDDKLPGAERCYIHDPFGNRIELLEWKN</sequence>
<keyword evidence="2" id="KW-0223">Dioxygenase</keyword>
<dbReference type="InterPro" id="IPR037523">
    <property type="entry name" value="VOC_core"/>
</dbReference>
<dbReference type="SUPFAM" id="SSF54593">
    <property type="entry name" value="Glyoxalase/Bleomycin resistance protein/Dihydroxybiphenyl dioxygenase"/>
    <property type="match status" value="1"/>
</dbReference>
<dbReference type="Pfam" id="PF00903">
    <property type="entry name" value="Glyoxalase"/>
    <property type="match status" value="1"/>
</dbReference>
<dbReference type="STRING" id="570947.SAMN05421687_10269"/>
<dbReference type="Proteomes" id="UP000187608">
    <property type="component" value="Unassembled WGS sequence"/>
</dbReference>
<gene>
    <name evidence="2" type="ORF">SAMN05421687_10269</name>
</gene>
<dbReference type="PANTHER" id="PTHR39175:SF1">
    <property type="entry name" value="FAMILY PROTEIN, PUTATIVE (AFU_ORTHOLOGUE AFUA_3G15060)-RELATED"/>
    <property type="match status" value="1"/>
</dbReference>
<dbReference type="InterPro" id="IPR004360">
    <property type="entry name" value="Glyas_Fos-R_dOase_dom"/>
</dbReference>